<protein>
    <submittedName>
        <fullName evidence="1">Uncharacterized protein</fullName>
    </submittedName>
</protein>
<gene>
    <name evidence="1" type="ORF">ACFSYJ_13620</name>
</gene>
<evidence type="ECO:0000313" key="2">
    <source>
        <dbReference type="Proteomes" id="UP001597419"/>
    </source>
</evidence>
<dbReference type="RefSeq" id="WP_345397215.1">
    <property type="nucleotide sequence ID" value="NZ_BAABHG010000008.1"/>
</dbReference>
<comment type="caution">
    <text evidence="1">The sequence shown here is derived from an EMBL/GenBank/DDBJ whole genome shotgun (WGS) entry which is preliminary data.</text>
</comment>
<evidence type="ECO:0000313" key="1">
    <source>
        <dbReference type="EMBL" id="MFD2459647.1"/>
    </source>
</evidence>
<keyword evidence="2" id="KW-1185">Reference proteome</keyword>
<accession>A0ABW5GF28</accession>
<dbReference type="Proteomes" id="UP001597419">
    <property type="component" value="Unassembled WGS sequence"/>
</dbReference>
<sequence>MKQSWKISGTYANWRMIVVIEAPEGASRPDVPEWPTDKIAPVAGHFFQAVNYYEAVREMARDNAERRELD</sequence>
<name>A0ABW5GF28_9PSEU</name>
<proteinExistence type="predicted"/>
<organism evidence="1 2">
    <name type="scientific">Amycolatopsis samaneae</name>
    <dbReference type="NCBI Taxonomy" id="664691"/>
    <lineage>
        <taxon>Bacteria</taxon>
        <taxon>Bacillati</taxon>
        <taxon>Actinomycetota</taxon>
        <taxon>Actinomycetes</taxon>
        <taxon>Pseudonocardiales</taxon>
        <taxon>Pseudonocardiaceae</taxon>
        <taxon>Amycolatopsis</taxon>
    </lineage>
</organism>
<dbReference type="EMBL" id="JBHUKU010000006">
    <property type="protein sequence ID" value="MFD2459647.1"/>
    <property type="molecule type" value="Genomic_DNA"/>
</dbReference>
<reference evidence="2" key="1">
    <citation type="journal article" date="2019" name="Int. J. Syst. Evol. Microbiol.">
        <title>The Global Catalogue of Microorganisms (GCM) 10K type strain sequencing project: providing services to taxonomists for standard genome sequencing and annotation.</title>
        <authorList>
            <consortium name="The Broad Institute Genomics Platform"/>
            <consortium name="The Broad Institute Genome Sequencing Center for Infectious Disease"/>
            <person name="Wu L."/>
            <person name="Ma J."/>
        </authorList>
    </citation>
    <scope>NUCLEOTIDE SEQUENCE [LARGE SCALE GENOMIC DNA]</scope>
    <source>
        <strain evidence="2">CGMCC 4.7643</strain>
    </source>
</reference>